<dbReference type="Proteomes" id="UP000010116">
    <property type="component" value="Unassembled WGS sequence"/>
</dbReference>
<dbReference type="EMBL" id="JH611190">
    <property type="protein sequence ID" value="EJP72572.1"/>
    <property type="molecule type" value="Genomic_DNA"/>
</dbReference>
<reference evidence="1 2" key="1">
    <citation type="journal article" date="2012" name="ISME J.">
        <title>Genomic insights to SAR86, an abundant and uncultivated marine bacterial lineage.</title>
        <authorList>
            <person name="Dupont C.L."/>
            <person name="Rusch D.B."/>
            <person name="Yooseph S."/>
            <person name="Lombardo M.J."/>
            <person name="Richter R.A."/>
            <person name="Valas R."/>
            <person name="Novotny M."/>
            <person name="Yee-Greenbaum J."/>
            <person name="Selengut J.D."/>
            <person name="Haft D.H."/>
            <person name="Halpern A.L."/>
            <person name="Lasken R.S."/>
            <person name="Nealson K."/>
            <person name="Friedman R."/>
            <person name="Venter J.C."/>
        </authorList>
    </citation>
    <scope>NUCLEOTIDE SEQUENCE [LARGE SCALE GENOMIC DNA]</scope>
</reference>
<organism evidence="1 2">
    <name type="scientific">SAR86 cluster bacterium SAR86B</name>
    <dbReference type="NCBI Taxonomy" id="1123867"/>
    <lineage>
        <taxon>Bacteria</taxon>
        <taxon>Pseudomonadati</taxon>
        <taxon>Pseudomonadota</taxon>
        <taxon>Gammaproteobacteria</taxon>
        <taxon>SAR86 cluster</taxon>
    </lineage>
</organism>
<evidence type="ECO:0000313" key="1">
    <source>
        <dbReference type="EMBL" id="EJP72572.1"/>
    </source>
</evidence>
<sequence length="227" mass="26097">MINKIYNYPDLERIEKNGLRFYLDSLNNPVPSVTTVLSETSEKSFDLKKWKLKVGEAEAERIKNEATTIGTAVHEALEQYLYGKDWNNFNSSKEHQIAARITKKFIESGLDGIEEVWGLESGLVLDGLYAGTADCIGIFEGESSIIDFKTAKQIKKKEWITDYFLQGVAYANAHNVMFNTDIKNVVILMVDRELIFKKFTISLIEFQHFTSIWKKKLIAFDRKINHD</sequence>
<evidence type="ECO:0008006" key="3">
    <source>
        <dbReference type="Google" id="ProtNLM"/>
    </source>
</evidence>
<proteinExistence type="predicted"/>
<dbReference type="InterPro" id="IPR011604">
    <property type="entry name" value="PDDEXK-like_dom_sf"/>
</dbReference>
<dbReference type="Gene3D" id="3.90.320.10">
    <property type="match status" value="1"/>
</dbReference>
<name>J4V1W6_9GAMM</name>
<gene>
    <name evidence="1" type="ORF">NT02SARS_1158</name>
</gene>
<evidence type="ECO:0000313" key="2">
    <source>
        <dbReference type="Proteomes" id="UP000010116"/>
    </source>
</evidence>
<dbReference type="PANTHER" id="PTHR31340">
    <property type="entry name" value="MITOCHONDRIAL GENOME MAINTENANCE EXONUCLEASE 1"/>
    <property type="match status" value="1"/>
</dbReference>
<accession>J4V1W6</accession>
<protein>
    <recommendedName>
        <fullName evidence="3">Preprotein translocase subunit TatA</fullName>
    </recommendedName>
</protein>
<dbReference type="HOGENOM" id="CLU_084008_0_0_6"/>
<dbReference type="AlphaFoldDB" id="J4V1W6"/>
<dbReference type="PANTHER" id="PTHR31340:SF3">
    <property type="entry name" value="MITOCHONDRIAL GENOME MAINTENANCE EXONUCLEASE 1"/>
    <property type="match status" value="1"/>
</dbReference>